<feature type="transmembrane region" description="Helical" evidence="1">
    <location>
        <begin position="12"/>
        <end position="41"/>
    </location>
</feature>
<dbReference type="InterPro" id="IPR052710">
    <property type="entry name" value="CAAX_protease"/>
</dbReference>
<feature type="transmembrane region" description="Helical" evidence="1">
    <location>
        <begin position="242"/>
        <end position="262"/>
    </location>
</feature>
<evidence type="ECO:0000313" key="3">
    <source>
        <dbReference type="EMBL" id="MFD2513881.1"/>
    </source>
</evidence>
<protein>
    <submittedName>
        <fullName evidence="3">CPBP family intramembrane glutamic endopeptidase</fullName>
        <ecNumber evidence="3">3.4.-.-</ecNumber>
    </submittedName>
</protein>
<feature type="transmembrane region" description="Helical" evidence="1">
    <location>
        <begin position="106"/>
        <end position="125"/>
    </location>
</feature>
<keyword evidence="1" id="KW-1133">Transmembrane helix</keyword>
<sequence length="324" mass="36353">MKGFISKDLHPFWVILLLLAFMTAGYFVASFIYSLLVNWIFGISIFELVEVVENPAAHPNGVSAMLMFQGIVQFFSFVIAPLYLLKAFGYNLDTYLSWKVKPGVGLVLLSGLLIILIMPANSIIIDWNANMELPAFMEEFTRWARAKEDELAELTKLIADFSTVPKLLVGLLVIAAIPAVGEELVFRGVLQRQIHRWTGNTHVAIWVAAIVFAAIHMQFFGFVPRAIFGALFGYLYFWSGRIIVPIIAHFVNNGFTVLLLYLQQTGQIDFDVESTEAMPWVSVALSLVLSIGVLYFLYQQFTPLPVRTESIAEAESGIRTEDEV</sequence>
<dbReference type="GO" id="GO:0016787">
    <property type="term" value="F:hydrolase activity"/>
    <property type="evidence" value="ECO:0007669"/>
    <property type="project" value="UniProtKB-KW"/>
</dbReference>
<evidence type="ECO:0000256" key="1">
    <source>
        <dbReference type="SAM" id="Phobius"/>
    </source>
</evidence>
<feature type="transmembrane region" description="Helical" evidence="1">
    <location>
        <begin position="277"/>
        <end position="298"/>
    </location>
</feature>
<dbReference type="PANTHER" id="PTHR36435:SF1">
    <property type="entry name" value="CAAX AMINO TERMINAL PROTEASE FAMILY PROTEIN"/>
    <property type="match status" value="1"/>
</dbReference>
<feature type="transmembrane region" description="Helical" evidence="1">
    <location>
        <begin position="167"/>
        <end position="185"/>
    </location>
</feature>
<reference evidence="4" key="1">
    <citation type="journal article" date="2019" name="Int. J. Syst. Evol. Microbiol.">
        <title>The Global Catalogue of Microorganisms (GCM) 10K type strain sequencing project: providing services to taxonomists for standard genome sequencing and annotation.</title>
        <authorList>
            <consortium name="The Broad Institute Genomics Platform"/>
            <consortium name="The Broad Institute Genome Sequencing Center for Infectious Disease"/>
            <person name="Wu L."/>
            <person name="Ma J."/>
        </authorList>
    </citation>
    <scope>NUCLEOTIDE SEQUENCE [LARGE SCALE GENOMIC DNA]</scope>
    <source>
        <strain evidence="4">KCTC 42498</strain>
    </source>
</reference>
<evidence type="ECO:0000313" key="4">
    <source>
        <dbReference type="Proteomes" id="UP001597544"/>
    </source>
</evidence>
<accession>A0ABW5IJR4</accession>
<dbReference type="EMBL" id="JBHULU010000012">
    <property type="protein sequence ID" value="MFD2513881.1"/>
    <property type="molecule type" value="Genomic_DNA"/>
</dbReference>
<keyword evidence="1" id="KW-0472">Membrane</keyword>
<feature type="transmembrane region" description="Helical" evidence="1">
    <location>
        <begin position="197"/>
        <end position="215"/>
    </location>
</feature>
<keyword evidence="4" id="KW-1185">Reference proteome</keyword>
<proteinExistence type="predicted"/>
<dbReference type="InterPro" id="IPR003675">
    <property type="entry name" value="Rce1/LyrA-like_dom"/>
</dbReference>
<dbReference type="Proteomes" id="UP001597544">
    <property type="component" value="Unassembled WGS sequence"/>
</dbReference>
<dbReference type="RefSeq" id="WP_377505330.1">
    <property type="nucleotide sequence ID" value="NZ_JBHULU010000012.1"/>
</dbReference>
<feature type="transmembrane region" description="Helical" evidence="1">
    <location>
        <begin position="61"/>
        <end position="85"/>
    </location>
</feature>
<evidence type="ECO:0000259" key="2">
    <source>
        <dbReference type="Pfam" id="PF02517"/>
    </source>
</evidence>
<dbReference type="PANTHER" id="PTHR36435">
    <property type="entry name" value="SLR1288 PROTEIN"/>
    <property type="match status" value="1"/>
</dbReference>
<feature type="domain" description="CAAX prenyl protease 2/Lysostaphin resistance protein A-like" evidence="2">
    <location>
        <begin position="167"/>
        <end position="254"/>
    </location>
</feature>
<gene>
    <name evidence="3" type="ORF">ACFSRY_08390</name>
</gene>
<organism evidence="3 4">
    <name type="scientific">Pontibacter locisalis</name>
    <dbReference type="NCBI Taxonomy" id="1719035"/>
    <lineage>
        <taxon>Bacteria</taxon>
        <taxon>Pseudomonadati</taxon>
        <taxon>Bacteroidota</taxon>
        <taxon>Cytophagia</taxon>
        <taxon>Cytophagales</taxon>
        <taxon>Hymenobacteraceae</taxon>
        <taxon>Pontibacter</taxon>
    </lineage>
</organism>
<dbReference type="EC" id="3.4.-.-" evidence="3"/>
<dbReference type="Pfam" id="PF02517">
    <property type="entry name" value="Rce1-like"/>
    <property type="match status" value="1"/>
</dbReference>
<name>A0ABW5IJR4_9BACT</name>
<keyword evidence="1" id="KW-0812">Transmembrane</keyword>
<comment type="caution">
    <text evidence="3">The sequence shown here is derived from an EMBL/GenBank/DDBJ whole genome shotgun (WGS) entry which is preliminary data.</text>
</comment>
<keyword evidence="3" id="KW-0378">Hydrolase</keyword>